<proteinExistence type="predicted"/>
<evidence type="ECO:0008006" key="3">
    <source>
        <dbReference type="Google" id="ProtNLM"/>
    </source>
</evidence>
<dbReference type="EMBL" id="JAGIQL010000050">
    <property type="protein sequence ID" value="MBP0458739.1"/>
    <property type="molecule type" value="Genomic_DNA"/>
</dbReference>
<evidence type="ECO:0000313" key="1">
    <source>
        <dbReference type="EMBL" id="MBP0458739.1"/>
    </source>
</evidence>
<dbReference type="Proteomes" id="UP000670475">
    <property type="component" value="Unassembled WGS sequence"/>
</dbReference>
<comment type="caution">
    <text evidence="1">The sequence shown here is derived from an EMBL/GenBank/DDBJ whole genome shotgun (WGS) entry which is preliminary data.</text>
</comment>
<sequence>MTAGRNGTAPPLSRAPLPHALPHSQALNLKIRLADQGLSAALAGLWRGDGDLLPRYGRYLAAMHQVIRASVPLMELAGARCAERGDADALSAPLAAYLARHITEERDHDQWLLEDMAVLHGSRGPASAPWAGAAAARLVGAQYYWIEHCHPVSLLGYMAVLEGRAPAAWLAARLASLTGLPATAFRTVHAHAALDPGHAGELDALLDSLPLSGAETAAIGASALHTVGALTDLLTEISVPRPGGNRA</sequence>
<dbReference type="RefSeq" id="WP_209340487.1">
    <property type="nucleotide sequence ID" value="NZ_JAGIQL010000050.1"/>
</dbReference>
<keyword evidence="2" id="KW-1185">Reference proteome</keyword>
<dbReference type="SUPFAM" id="SSF48613">
    <property type="entry name" value="Heme oxygenase-like"/>
    <property type="match status" value="1"/>
</dbReference>
<name>A0A940RYJ0_9ACTN</name>
<dbReference type="Gene3D" id="1.20.910.10">
    <property type="entry name" value="Heme oxygenase-like"/>
    <property type="match status" value="1"/>
</dbReference>
<dbReference type="InterPro" id="IPR016084">
    <property type="entry name" value="Haem_Oase-like_multi-hlx"/>
</dbReference>
<evidence type="ECO:0000313" key="2">
    <source>
        <dbReference type="Proteomes" id="UP000670475"/>
    </source>
</evidence>
<reference evidence="1" key="1">
    <citation type="submission" date="2021-03" db="EMBL/GenBank/DDBJ databases">
        <title>Whole genome sequence of Streptomyces bomunensis MMS17-BM035.</title>
        <authorList>
            <person name="Lee J.H."/>
        </authorList>
    </citation>
    <scope>NUCLEOTIDE SEQUENCE</scope>
    <source>
        <strain evidence="1">MMS17-BM035</strain>
    </source>
</reference>
<organism evidence="1 2">
    <name type="scientific">Streptomyces montanisoli</name>
    <dbReference type="NCBI Taxonomy" id="2798581"/>
    <lineage>
        <taxon>Bacteria</taxon>
        <taxon>Bacillati</taxon>
        <taxon>Actinomycetota</taxon>
        <taxon>Actinomycetes</taxon>
        <taxon>Kitasatosporales</taxon>
        <taxon>Streptomycetaceae</taxon>
        <taxon>Streptomyces</taxon>
    </lineage>
</organism>
<dbReference type="AlphaFoldDB" id="A0A940RYJ0"/>
<protein>
    <recommendedName>
        <fullName evidence="3">Iron-containing redox enzyme family protein</fullName>
    </recommendedName>
</protein>
<accession>A0A940RYJ0</accession>
<gene>
    <name evidence="1" type="ORF">JFN87_14700</name>
</gene>